<comment type="caution">
    <text evidence="3">The sequence shown here is derived from an EMBL/GenBank/DDBJ whole genome shotgun (WGS) entry which is preliminary data.</text>
</comment>
<dbReference type="PRINTS" id="PR00811">
    <property type="entry name" value="BCTERIALGSPD"/>
</dbReference>
<protein>
    <submittedName>
        <fullName evidence="3">Type II and III secretion system protein</fullName>
    </submittedName>
</protein>
<dbReference type="Pfam" id="PF00263">
    <property type="entry name" value="Secretin"/>
    <property type="match status" value="1"/>
</dbReference>
<evidence type="ECO:0000256" key="1">
    <source>
        <dbReference type="RuleBase" id="RU004003"/>
    </source>
</evidence>
<feature type="domain" description="Type II/III secretion system secretin-like" evidence="2">
    <location>
        <begin position="35"/>
        <end position="197"/>
    </location>
</feature>
<dbReference type="AlphaFoldDB" id="A0A7C4GFA3"/>
<evidence type="ECO:0000313" key="3">
    <source>
        <dbReference type="EMBL" id="HGK27340.1"/>
    </source>
</evidence>
<dbReference type="PANTHER" id="PTHR30604">
    <property type="entry name" value="PROTEIN TRANSPORT PROTEIN HOFQ"/>
    <property type="match status" value="1"/>
</dbReference>
<dbReference type="InterPro" id="IPR051808">
    <property type="entry name" value="Type_IV_pilus_biogenesis"/>
</dbReference>
<gene>
    <name evidence="3" type="ORF">ENS41_00090</name>
</gene>
<accession>A0A7C4GFA3</accession>
<sequence>MDFNQEPAIPLVLPGSELYFGKLSLAQFAASLELMASRGRSRVLANPRTITLDNQTAKVSMGLDIPVRQVNKDANTGEITYTWRTRSIPISMEVTPHVTADGMVTMKIKPSVEAITGWMGSADDRQPIVAKREAETQVKVSQDEVVVIGGLVKDEETHNVGKIPLLGDIPFLGQLFRKTSVTRSKSDLMIFIIPHVIMPTEG</sequence>
<name>A0A7C4GFA3_UNCW3</name>
<proteinExistence type="inferred from homology"/>
<comment type="similarity">
    <text evidence="1">Belongs to the bacterial secretin family.</text>
</comment>
<organism evidence="3">
    <name type="scientific">candidate division WOR-3 bacterium</name>
    <dbReference type="NCBI Taxonomy" id="2052148"/>
    <lineage>
        <taxon>Bacteria</taxon>
        <taxon>Bacteria division WOR-3</taxon>
    </lineage>
</organism>
<dbReference type="InterPro" id="IPR001775">
    <property type="entry name" value="GspD/PilQ"/>
</dbReference>
<dbReference type="PANTHER" id="PTHR30604:SF1">
    <property type="entry name" value="DNA UTILIZATION PROTEIN HOFQ"/>
    <property type="match status" value="1"/>
</dbReference>
<dbReference type="InterPro" id="IPR004846">
    <property type="entry name" value="T2SS/T3SS_dom"/>
</dbReference>
<dbReference type="EMBL" id="DSUT01000003">
    <property type="protein sequence ID" value="HGK27340.1"/>
    <property type="molecule type" value="Genomic_DNA"/>
</dbReference>
<reference evidence="3" key="1">
    <citation type="journal article" date="2020" name="mSystems">
        <title>Genome- and Community-Level Interaction Insights into Carbon Utilization and Element Cycling Functions of Hydrothermarchaeota in Hydrothermal Sediment.</title>
        <authorList>
            <person name="Zhou Z."/>
            <person name="Liu Y."/>
            <person name="Xu W."/>
            <person name="Pan J."/>
            <person name="Luo Z.H."/>
            <person name="Li M."/>
        </authorList>
    </citation>
    <scope>NUCLEOTIDE SEQUENCE [LARGE SCALE GENOMIC DNA]</scope>
    <source>
        <strain evidence="3">SpSt-488</strain>
    </source>
</reference>
<evidence type="ECO:0000259" key="2">
    <source>
        <dbReference type="Pfam" id="PF00263"/>
    </source>
</evidence>
<dbReference type="GO" id="GO:0009306">
    <property type="term" value="P:protein secretion"/>
    <property type="evidence" value="ECO:0007669"/>
    <property type="project" value="InterPro"/>
</dbReference>